<evidence type="ECO:0000313" key="2">
    <source>
        <dbReference type="Proteomes" id="UP000475862"/>
    </source>
</evidence>
<protein>
    <submittedName>
        <fullName evidence="1">Uncharacterized protein</fullName>
    </submittedName>
</protein>
<sequence>MKKTKEKHKDGPLLCDKIGKNGKYFIRHTRTNIVSRKNNIVDKLHRIKMLLLELSIFSVLKHIMLNTEHFIIRLDVVINIIISILTQYVHNSAAYVLPHQEQSKLNSYKTDSRRIAYLDNVEPNASNQIKNSNYTTIKFKIKYQSKYQNYAINTRWEKCIKTTTPTQHPSSVQQCSSVQERSFIDHWNKINQLYRADIIRKCVNMIDRLTKLYIGKVVTTIPHYLTNICSNYNKQDRKGSAFDRILKHSNSPMWTIWNVG</sequence>
<dbReference type="AlphaFoldDB" id="A0A6G0TSC3"/>
<keyword evidence="2" id="KW-1185">Reference proteome</keyword>
<evidence type="ECO:0000313" key="1">
    <source>
        <dbReference type="EMBL" id="KAE9536859.1"/>
    </source>
</evidence>
<dbReference type="EMBL" id="VYZN01000020">
    <property type="protein sequence ID" value="KAE9536859.1"/>
    <property type="molecule type" value="Genomic_DNA"/>
</dbReference>
<proteinExistence type="predicted"/>
<reference evidence="1 2" key="1">
    <citation type="submission" date="2019-08" db="EMBL/GenBank/DDBJ databases">
        <title>The genome of the soybean aphid Biotype 1, its phylome, world population structure and adaptation to the North American continent.</title>
        <authorList>
            <person name="Giordano R."/>
            <person name="Donthu R.K."/>
            <person name="Hernandez A.G."/>
            <person name="Wright C.L."/>
            <person name="Zimin A.V."/>
        </authorList>
    </citation>
    <scope>NUCLEOTIDE SEQUENCE [LARGE SCALE GENOMIC DNA]</scope>
    <source>
        <tissue evidence="1">Whole aphids</tissue>
    </source>
</reference>
<organism evidence="1 2">
    <name type="scientific">Aphis glycines</name>
    <name type="common">Soybean aphid</name>
    <dbReference type="NCBI Taxonomy" id="307491"/>
    <lineage>
        <taxon>Eukaryota</taxon>
        <taxon>Metazoa</taxon>
        <taxon>Ecdysozoa</taxon>
        <taxon>Arthropoda</taxon>
        <taxon>Hexapoda</taxon>
        <taxon>Insecta</taxon>
        <taxon>Pterygota</taxon>
        <taxon>Neoptera</taxon>
        <taxon>Paraneoptera</taxon>
        <taxon>Hemiptera</taxon>
        <taxon>Sternorrhyncha</taxon>
        <taxon>Aphidomorpha</taxon>
        <taxon>Aphidoidea</taxon>
        <taxon>Aphididae</taxon>
        <taxon>Aphidini</taxon>
        <taxon>Aphis</taxon>
        <taxon>Aphis</taxon>
    </lineage>
</organism>
<gene>
    <name evidence="1" type="ORF">AGLY_006921</name>
</gene>
<comment type="caution">
    <text evidence="1">The sequence shown here is derived from an EMBL/GenBank/DDBJ whole genome shotgun (WGS) entry which is preliminary data.</text>
</comment>
<name>A0A6G0TSC3_APHGL</name>
<dbReference type="Proteomes" id="UP000475862">
    <property type="component" value="Unassembled WGS sequence"/>
</dbReference>
<accession>A0A6G0TSC3</accession>